<dbReference type="InterPro" id="IPR007627">
    <property type="entry name" value="RNA_pol_sigma70_r2"/>
</dbReference>
<keyword evidence="11" id="KW-1185">Reference proteome</keyword>
<feature type="region of interest" description="Disordered" evidence="7">
    <location>
        <begin position="1"/>
        <end position="22"/>
    </location>
</feature>
<protein>
    <recommendedName>
        <fullName evidence="6">RNA polymerase sigma factor</fullName>
    </recommendedName>
</protein>
<sequence length="200" mass="22317">MKLRAGATGPRGPEDRMQTHERDDVELVAQAAGGSEHAFRALYRAYVRPVYWLAHGLLGTVADAEDVTQETFLVAWRKLPGMELAGTSLLPWLVTICRFQAANRIRSLRRDREHTAAAADETLPDTVDVEQQVVDGELADLILRELQDLSPLDRDIFRLCAAEGYAYQAAAEQLGVAHGVVRNRLSRIRTRLRTVVKEST</sequence>
<comment type="caution">
    <text evidence="10">The sequence shown here is derived from an EMBL/GenBank/DDBJ whole genome shotgun (WGS) entry which is preliminary data.</text>
</comment>
<evidence type="ECO:0000256" key="1">
    <source>
        <dbReference type="ARBA" id="ARBA00010641"/>
    </source>
</evidence>
<feature type="domain" description="RNA polymerase sigma-70 region 2" evidence="8">
    <location>
        <begin position="42"/>
        <end position="110"/>
    </location>
</feature>
<evidence type="ECO:0000256" key="4">
    <source>
        <dbReference type="ARBA" id="ARBA00023125"/>
    </source>
</evidence>
<dbReference type="Gene3D" id="1.10.1740.10">
    <property type="match status" value="1"/>
</dbReference>
<evidence type="ECO:0000256" key="6">
    <source>
        <dbReference type="RuleBase" id="RU000716"/>
    </source>
</evidence>
<dbReference type="PANTHER" id="PTHR43133:SF8">
    <property type="entry name" value="RNA POLYMERASE SIGMA FACTOR HI_1459-RELATED"/>
    <property type="match status" value="1"/>
</dbReference>
<gene>
    <name evidence="10" type="ORF">GCM10022200_07030</name>
</gene>
<reference evidence="11" key="1">
    <citation type="journal article" date="2019" name="Int. J. Syst. Evol. Microbiol.">
        <title>The Global Catalogue of Microorganisms (GCM) 10K type strain sequencing project: providing services to taxonomists for standard genome sequencing and annotation.</title>
        <authorList>
            <consortium name="The Broad Institute Genomics Platform"/>
            <consortium name="The Broad Institute Genome Sequencing Center for Infectious Disease"/>
            <person name="Wu L."/>
            <person name="Ma J."/>
        </authorList>
    </citation>
    <scope>NUCLEOTIDE SEQUENCE [LARGE SCALE GENOMIC DNA]</scope>
    <source>
        <strain evidence="11">JCM 16544</strain>
    </source>
</reference>
<dbReference type="EMBL" id="BAAAYU010000001">
    <property type="protein sequence ID" value="GAA3627216.1"/>
    <property type="molecule type" value="Genomic_DNA"/>
</dbReference>
<keyword evidence="3 6" id="KW-0731">Sigma factor</keyword>
<name>A0ABP7A8W3_9MICO</name>
<dbReference type="PROSITE" id="PS01063">
    <property type="entry name" value="SIGMA70_ECF"/>
    <property type="match status" value="1"/>
</dbReference>
<dbReference type="PANTHER" id="PTHR43133">
    <property type="entry name" value="RNA POLYMERASE ECF-TYPE SIGMA FACTO"/>
    <property type="match status" value="1"/>
</dbReference>
<keyword evidence="2 6" id="KW-0805">Transcription regulation</keyword>
<evidence type="ECO:0000313" key="11">
    <source>
        <dbReference type="Proteomes" id="UP001501697"/>
    </source>
</evidence>
<evidence type="ECO:0000256" key="5">
    <source>
        <dbReference type="ARBA" id="ARBA00023163"/>
    </source>
</evidence>
<evidence type="ECO:0000256" key="2">
    <source>
        <dbReference type="ARBA" id="ARBA00023015"/>
    </source>
</evidence>
<dbReference type="InterPro" id="IPR036388">
    <property type="entry name" value="WH-like_DNA-bd_sf"/>
</dbReference>
<comment type="similarity">
    <text evidence="1 6">Belongs to the sigma-70 factor family. ECF subfamily.</text>
</comment>
<dbReference type="InterPro" id="IPR014284">
    <property type="entry name" value="RNA_pol_sigma-70_dom"/>
</dbReference>
<dbReference type="NCBIfam" id="TIGR02937">
    <property type="entry name" value="sigma70-ECF"/>
    <property type="match status" value="1"/>
</dbReference>
<keyword evidence="5 6" id="KW-0804">Transcription</keyword>
<evidence type="ECO:0000259" key="9">
    <source>
        <dbReference type="Pfam" id="PF08281"/>
    </source>
</evidence>
<dbReference type="Pfam" id="PF04542">
    <property type="entry name" value="Sigma70_r2"/>
    <property type="match status" value="1"/>
</dbReference>
<proteinExistence type="inferred from homology"/>
<accession>A0ABP7A8W3</accession>
<organism evidence="10 11">
    <name type="scientific">Microbacterium awajiense</name>
    <dbReference type="NCBI Taxonomy" id="415214"/>
    <lineage>
        <taxon>Bacteria</taxon>
        <taxon>Bacillati</taxon>
        <taxon>Actinomycetota</taxon>
        <taxon>Actinomycetes</taxon>
        <taxon>Micrococcales</taxon>
        <taxon>Microbacteriaceae</taxon>
        <taxon>Microbacterium</taxon>
    </lineage>
</organism>
<feature type="compositionally biased region" description="Basic and acidic residues" evidence="7">
    <location>
        <begin position="12"/>
        <end position="22"/>
    </location>
</feature>
<dbReference type="SUPFAM" id="SSF88946">
    <property type="entry name" value="Sigma2 domain of RNA polymerase sigma factors"/>
    <property type="match status" value="1"/>
</dbReference>
<dbReference type="InterPro" id="IPR013324">
    <property type="entry name" value="RNA_pol_sigma_r3/r4-like"/>
</dbReference>
<dbReference type="Gene3D" id="1.10.10.10">
    <property type="entry name" value="Winged helix-like DNA-binding domain superfamily/Winged helix DNA-binding domain"/>
    <property type="match status" value="1"/>
</dbReference>
<evidence type="ECO:0000259" key="8">
    <source>
        <dbReference type="Pfam" id="PF04542"/>
    </source>
</evidence>
<dbReference type="InterPro" id="IPR013249">
    <property type="entry name" value="RNA_pol_sigma70_r4_t2"/>
</dbReference>
<dbReference type="SUPFAM" id="SSF88659">
    <property type="entry name" value="Sigma3 and sigma4 domains of RNA polymerase sigma factors"/>
    <property type="match status" value="1"/>
</dbReference>
<dbReference type="InterPro" id="IPR000838">
    <property type="entry name" value="RNA_pol_sigma70_ECF_CS"/>
</dbReference>
<evidence type="ECO:0000313" key="10">
    <source>
        <dbReference type="EMBL" id="GAA3627216.1"/>
    </source>
</evidence>
<evidence type="ECO:0000256" key="3">
    <source>
        <dbReference type="ARBA" id="ARBA00023082"/>
    </source>
</evidence>
<feature type="domain" description="RNA polymerase sigma factor 70 region 4 type 2" evidence="9">
    <location>
        <begin position="141"/>
        <end position="192"/>
    </location>
</feature>
<keyword evidence="4 6" id="KW-0238">DNA-binding</keyword>
<evidence type="ECO:0000256" key="7">
    <source>
        <dbReference type="SAM" id="MobiDB-lite"/>
    </source>
</evidence>
<dbReference type="Pfam" id="PF08281">
    <property type="entry name" value="Sigma70_r4_2"/>
    <property type="match status" value="1"/>
</dbReference>
<dbReference type="InterPro" id="IPR039425">
    <property type="entry name" value="RNA_pol_sigma-70-like"/>
</dbReference>
<dbReference type="InterPro" id="IPR013325">
    <property type="entry name" value="RNA_pol_sigma_r2"/>
</dbReference>
<dbReference type="Proteomes" id="UP001501697">
    <property type="component" value="Unassembled WGS sequence"/>
</dbReference>